<dbReference type="PANTHER" id="PTHR43037">
    <property type="entry name" value="UNNAMED PRODUCT-RELATED"/>
    <property type="match status" value="1"/>
</dbReference>
<dbReference type="EMBL" id="VUMM01000020">
    <property type="protein sequence ID" value="MSS02100.1"/>
    <property type="molecule type" value="Genomic_DNA"/>
</dbReference>
<dbReference type="AlphaFoldDB" id="A0A7X2N453"/>
<evidence type="ECO:0000256" key="2">
    <source>
        <dbReference type="SAM" id="SignalP"/>
    </source>
</evidence>
<protein>
    <submittedName>
        <fullName evidence="5">Prolyl oligopeptidase family serine peptidase</fullName>
    </submittedName>
</protein>
<dbReference type="Proteomes" id="UP000470082">
    <property type="component" value="Unassembled WGS sequence"/>
</dbReference>
<dbReference type="SUPFAM" id="SSF53474">
    <property type="entry name" value="alpha/beta-Hydrolases"/>
    <property type="match status" value="1"/>
</dbReference>
<dbReference type="InterPro" id="IPR050955">
    <property type="entry name" value="Plant_Biomass_Hydrol_Est"/>
</dbReference>
<organism evidence="5 6">
    <name type="scientific">Floccifex porci</name>
    <dbReference type="NCBI Taxonomy" id="2606629"/>
    <lineage>
        <taxon>Bacteria</taxon>
        <taxon>Bacillati</taxon>
        <taxon>Bacillota</taxon>
        <taxon>Erysipelotrichia</taxon>
        <taxon>Erysipelotrichales</taxon>
        <taxon>Erysipelotrichaceae</taxon>
        <taxon>Floccifex</taxon>
    </lineage>
</organism>
<sequence>MKFKKMITIAAAIGALSISGCAQNSTNEKKDGTFNVYASVYDYGARVDKVMIESPVTLNGDSIKKDTFTVTTNNKSTAGIDYENGERTVEKVYVSDKNGKKADEGKYVVVELETNLNTEYSDVLQWNDDTFSNVPLEVEYKVKQNKDVETKDGKKVELKLSQDKFVQNIVDEFDSGESKDGIHYRDYKPKADGKKHPLVIWFHGAGEGGENNVAQINGNRGAVAFTTDEAKEIFDNPYVLAPQSPDYWMPEFAVGDLVLKGTDNTDKVVSLIKEYIAEHDDIDENRVYIGGCSMGGYQTWETLFAAPELFAGAFPICAAYDVPTENMDKVKEIPMWLMHAAIDDTVPVQYSRNAYKHMQELGANVLYTEYPEVKVEGQDFESHAVWVYPLNNEATTEDGTTFFEWLASQHK</sequence>
<gene>
    <name evidence="5" type="ORF">FYJ50_08360</name>
</gene>
<evidence type="ECO:0000256" key="1">
    <source>
        <dbReference type="ARBA" id="ARBA00022729"/>
    </source>
</evidence>
<feature type="domain" description="Esterase Ig-like N-terminal" evidence="4">
    <location>
        <begin position="38"/>
        <end position="156"/>
    </location>
</feature>
<evidence type="ECO:0000313" key="5">
    <source>
        <dbReference type="EMBL" id="MSS02100.1"/>
    </source>
</evidence>
<comment type="caution">
    <text evidence="5">The sequence shown here is derived from an EMBL/GenBank/DDBJ whole genome shotgun (WGS) entry which is preliminary data.</text>
</comment>
<feature type="signal peptide" evidence="2">
    <location>
        <begin position="1"/>
        <end position="22"/>
    </location>
</feature>
<dbReference type="Pfam" id="PF02230">
    <property type="entry name" value="Abhydrolase_2"/>
    <property type="match status" value="1"/>
</dbReference>
<dbReference type="Pfam" id="PF18435">
    <property type="entry name" value="EstA_Ig_like"/>
    <property type="match status" value="1"/>
</dbReference>
<proteinExistence type="predicted"/>
<dbReference type="InterPro" id="IPR003140">
    <property type="entry name" value="PLipase/COase/thioEstase"/>
</dbReference>
<reference evidence="5 6" key="1">
    <citation type="submission" date="2019-08" db="EMBL/GenBank/DDBJ databases">
        <title>In-depth cultivation of the pig gut microbiome towards novel bacterial diversity and tailored functional studies.</title>
        <authorList>
            <person name="Wylensek D."/>
            <person name="Hitch T.C.A."/>
            <person name="Clavel T."/>
        </authorList>
    </citation>
    <scope>NUCLEOTIDE SEQUENCE [LARGE SCALE GENOMIC DNA]</scope>
    <source>
        <strain evidence="5 6">LKV-178-WT-2G</strain>
    </source>
</reference>
<feature type="chain" id="PRO_5039615292" evidence="2">
    <location>
        <begin position="23"/>
        <end position="411"/>
    </location>
</feature>
<keyword evidence="6" id="KW-1185">Reference proteome</keyword>
<dbReference type="GO" id="GO:0016787">
    <property type="term" value="F:hydrolase activity"/>
    <property type="evidence" value="ECO:0007669"/>
    <property type="project" value="InterPro"/>
</dbReference>
<dbReference type="Gene3D" id="3.40.50.1820">
    <property type="entry name" value="alpha/beta hydrolase"/>
    <property type="match status" value="1"/>
</dbReference>
<dbReference type="PANTHER" id="PTHR43037:SF1">
    <property type="entry name" value="BLL1128 PROTEIN"/>
    <property type="match status" value="1"/>
</dbReference>
<name>A0A7X2N453_9FIRM</name>
<keyword evidence="1 2" id="KW-0732">Signal</keyword>
<accession>A0A7X2N453</accession>
<dbReference type="InterPro" id="IPR041172">
    <property type="entry name" value="EstA_Ig-like_N"/>
</dbReference>
<dbReference type="InterPro" id="IPR029058">
    <property type="entry name" value="AB_hydrolase_fold"/>
</dbReference>
<dbReference type="RefSeq" id="WP_154460998.1">
    <property type="nucleotide sequence ID" value="NZ_JBJEEW010000016.1"/>
</dbReference>
<feature type="domain" description="Phospholipase/carboxylesterase/thioesterase" evidence="3">
    <location>
        <begin position="192"/>
        <end position="373"/>
    </location>
</feature>
<dbReference type="PROSITE" id="PS51257">
    <property type="entry name" value="PROKAR_LIPOPROTEIN"/>
    <property type="match status" value="1"/>
</dbReference>
<evidence type="ECO:0000259" key="4">
    <source>
        <dbReference type="Pfam" id="PF18435"/>
    </source>
</evidence>
<evidence type="ECO:0000259" key="3">
    <source>
        <dbReference type="Pfam" id="PF02230"/>
    </source>
</evidence>
<evidence type="ECO:0000313" key="6">
    <source>
        <dbReference type="Proteomes" id="UP000470082"/>
    </source>
</evidence>
<dbReference type="Gene3D" id="2.60.40.2180">
    <property type="match status" value="1"/>
</dbReference>